<organism evidence="1 2">
    <name type="scientific">Stachybotrys chlorohalonatus (strain IBT 40285)</name>
    <dbReference type="NCBI Taxonomy" id="1283841"/>
    <lineage>
        <taxon>Eukaryota</taxon>
        <taxon>Fungi</taxon>
        <taxon>Dikarya</taxon>
        <taxon>Ascomycota</taxon>
        <taxon>Pezizomycotina</taxon>
        <taxon>Sordariomycetes</taxon>
        <taxon>Hypocreomycetidae</taxon>
        <taxon>Hypocreales</taxon>
        <taxon>Stachybotryaceae</taxon>
        <taxon>Stachybotrys</taxon>
    </lineage>
</organism>
<protein>
    <submittedName>
        <fullName evidence="1">Uncharacterized protein</fullName>
    </submittedName>
</protein>
<evidence type="ECO:0000313" key="1">
    <source>
        <dbReference type="EMBL" id="KFA61427.1"/>
    </source>
</evidence>
<dbReference type="AlphaFoldDB" id="A0A084QBU2"/>
<proteinExistence type="predicted"/>
<accession>A0A084QBU2</accession>
<sequence length="141" mass="15381">MANCQPRETWRASVVADTFASYHFGGLAERARCAAVDVGHGDDDGINDRQAAEWYGDLSGPLSSSRHMRQKCVGAQSCQAFRKAHKIWSQIRQGQPTPHAPPLSLDPNLGAPEFWGDLAQPLQLPNLLGLVKDENAGDGFR</sequence>
<dbReference type="HOGENOM" id="CLU_1826560_0_0_1"/>
<reference evidence="1 2" key="1">
    <citation type="journal article" date="2014" name="BMC Genomics">
        <title>Comparative genome sequencing reveals chemotype-specific gene clusters in the toxigenic black mold Stachybotrys.</title>
        <authorList>
            <person name="Semeiks J."/>
            <person name="Borek D."/>
            <person name="Otwinowski Z."/>
            <person name="Grishin N.V."/>
        </authorList>
    </citation>
    <scope>NUCLEOTIDE SEQUENCE [LARGE SCALE GENOMIC DNA]</scope>
    <source>
        <strain evidence="1 2">IBT 40285</strain>
    </source>
</reference>
<name>A0A084QBU2_STAC4</name>
<gene>
    <name evidence="1" type="ORF">S40285_10123</name>
</gene>
<evidence type="ECO:0000313" key="2">
    <source>
        <dbReference type="Proteomes" id="UP000028524"/>
    </source>
</evidence>
<dbReference type="Proteomes" id="UP000028524">
    <property type="component" value="Unassembled WGS sequence"/>
</dbReference>
<keyword evidence="2" id="KW-1185">Reference proteome</keyword>
<dbReference type="EMBL" id="KL660856">
    <property type="protein sequence ID" value="KFA61427.1"/>
    <property type="molecule type" value="Genomic_DNA"/>
</dbReference>
<dbReference type="InParanoid" id="A0A084QBU2"/>